<feature type="transmembrane region" description="Helical" evidence="10">
    <location>
        <begin position="199"/>
        <end position="225"/>
    </location>
</feature>
<keyword evidence="3" id="KW-0050">Antiport</keyword>
<feature type="transmembrane region" description="Helical" evidence="10">
    <location>
        <begin position="105"/>
        <end position="122"/>
    </location>
</feature>
<dbReference type="EMBL" id="DVOR01000232">
    <property type="protein sequence ID" value="HIV09902.1"/>
    <property type="molecule type" value="Genomic_DNA"/>
</dbReference>
<keyword evidence="5 10" id="KW-1133">Transmembrane helix</keyword>
<feature type="transmembrane region" description="Helical" evidence="10">
    <location>
        <begin position="323"/>
        <end position="343"/>
    </location>
</feature>
<dbReference type="Gene3D" id="1.20.1530.20">
    <property type="match status" value="1"/>
</dbReference>
<keyword evidence="7" id="KW-0406">Ion transport</keyword>
<evidence type="ECO:0000256" key="10">
    <source>
        <dbReference type="SAM" id="Phobius"/>
    </source>
</evidence>
<evidence type="ECO:0000256" key="5">
    <source>
        <dbReference type="ARBA" id="ARBA00022989"/>
    </source>
</evidence>
<evidence type="ECO:0000256" key="8">
    <source>
        <dbReference type="ARBA" id="ARBA00023136"/>
    </source>
</evidence>
<dbReference type="PROSITE" id="PS51094">
    <property type="entry name" value="PTS_EIIA_TYPE_2"/>
    <property type="match status" value="1"/>
</dbReference>
<protein>
    <submittedName>
        <fullName evidence="13">Cation:proton antiporter</fullName>
    </submittedName>
</protein>
<reference evidence="13" key="2">
    <citation type="journal article" date="2021" name="PeerJ">
        <title>Extensive microbial diversity within the chicken gut microbiome revealed by metagenomics and culture.</title>
        <authorList>
            <person name="Gilroy R."/>
            <person name="Ravi A."/>
            <person name="Getino M."/>
            <person name="Pursley I."/>
            <person name="Horton D.L."/>
            <person name="Alikhan N.F."/>
            <person name="Baker D."/>
            <person name="Gharbi K."/>
            <person name="Hall N."/>
            <person name="Watson M."/>
            <person name="Adriaenssens E.M."/>
            <person name="Foster-Nyarko E."/>
            <person name="Jarju S."/>
            <person name="Secka A."/>
            <person name="Antonio M."/>
            <person name="Oren A."/>
            <person name="Chaudhuri R.R."/>
            <person name="La Ragione R."/>
            <person name="Hildebrand F."/>
            <person name="Pallen M.J."/>
        </authorList>
    </citation>
    <scope>NUCLEOTIDE SEQUENCE</scope>
    <source>
        <strain evidence="13">35461</strain>
    </source>
</reference>
<evidence type="ECO:0000256" key="4">
    <source>
        <dbReference type="ARBA" id="ARBA00022692"/>
    </source>
</evidence>
<evidence type="ECO:0000256" key="2">
    <source>
        <dbReference type="ARBA" id="ARBA00022448"/>
    </source>
</evidence>
<dbReference type="Gene3D" id="3.40.930.10">
    <property type="entry name" value="Mannitol-specific EII, Chain A"/>
    <property type="match status" value="1"/>
</dbReference>
<name>A0A9D1NNI2_9BACT</name>
<feature type="domain" description="PTS EIIA type-2" evidence="12">
    <location>
        <begin position="574"/>
        <end position="719"/>
    </location>
</feature>
<reference evidence="13" key="1">
    <citation type="submission" date="2020-10" db="EMBL/GenBank/DDBJ databases">
        <authorList>
            <person name="Gilroy R."/>
        </authorList>
    </citation>
    <scope>NUCLEOTIDE SEQUENCE</scope>
    <source>
        <strain evidence="13">35461</strain>
    </source>
</reference>
<feature type="transmembrane region" description="Helical" evidence="10">
    <location>
        <begin position="134"/>
        <end position="155"/>
    </location>
</feature>
<sequence length="719" mass="75810">MKKGLLLFAGVLCASTLLAAGTGGDSASLTHRMMTLAIQLGIILFAARMGNILFTWLKLPSVLGELCAGIAIGPYALGALWPGWVFQVFEMAPGVASPVGVSPELYGLCTVASIVLLFLVGAETDLKMFMRYSAVGSLVGVGGVIFSYVAGAMIAHYMLGMAWTDPTAILMGVMCTATSVSITARILSDKRKLDSQEGVTILAGAVIDDVLGIILLAIGMGLISAQESGASFSWGSILGITAKCFGIWLGATVLGIVVSRRVAWLLRFCGSHGEVAILTLGVALLVGGLFEQASLAMIIGAYVTGLSFSRTDMGVMIQEKLHGVYQFLVPVFFVVMGMMVNVGEFAQEGVLVAGLVYTAVAVLAKVVGCGLPTLFFGFTPVGALRVGLGMVPRGEVALIIAGIAAAHGHVEILGVAVLMTMLTTLISPTLLLGAFRINAPGHRKAAEGDGLPALTYSFPNHAITNAVMGNILRNLSKEGFFTHQIDPAQGLYQARRDDTTINVVCGDLTIVFSATPEALPFVRIVMAESLAEFEGVLDALRKPISESAHIGIAATDVPKHAQPKAPGRLDVLARHVREEAIVPRLRATDRDGIIHELILRLRDLGAIHDVEAAEEEVLQRERVMSTGVGFGVACPHARTNAVSSLVCAIGVTERPVDFSDDEEGRACRIVILTLTPDTVNSPYMTFITAVLTALRAPAKREALLQATDAATIRKALLTP</sequence>
<dbReference type="GO" id="GO:0015297">
    <property type="term" value="F:antiporter activity"/>
    <property type="evidence" value="ECO:0007669"/>
    <property type="project" value="UniProtKB-KW"/>
</dbReference>
<comment type="caution">
    <text evidence="13">The sequence shown here is derived from an EMBL/GenBank/DDBJ whole genome shotgun (WGS) entry which is preliminary data.</text>
</comment>
<evidence type="ECO:0000256" key="9">
    <source>
        <dbReference type="ARBA" id="ARBA00023201"/>
    </source>
</evidence>
<feature type="transmembrane region" description="Helical" evidence="10">
    <location>
        <begin position="390"/>
        <end position="406"/>
    </location>
</feature>
<keyword evidence="2" id="KW-0813">Transport</keyword>
<feature type="transmembrane region" description="Helical" evidence="10">
    <location>
        <begin position="167"/>
        <end position="187"/>
    </location>
</feature>
<dbReference type="SUPFAM" id="SSF55804">
    <property type="entry name" value="Phoshotransferase/anion transport protein"/>
    <property type="match status" value="1"/>
</dbReference>
<dbReference type="PANTHER" id="PTHR43562">
    <property type="entry name" value="NAPA-TYPE SODIUM/HYDROGEN ANTIPORTER"/>
    <property type="match status" value="1"/>
</dbReference>
<keyword evidence="4 10" id="KW-0812">Transmembrane</keyword>
<evidence type="ECO:0000313" key="14">
    <source>
        <dbReference type="Proteomes" id="UP000886845"/>
    </source>
</evidence>
<feature type="transmembrane region" description="Helical" evidence="10">
    <location>
        <begin position="35"/>
        <end position="54"/>
    </location>
</feature>
<keyword evidence="11" id="KW-0732">Signal</keyword>
<feature type="transmembrane region" description="Helical" evidence="10">
    <location>
        <begin position="237"/>
        <end position="258"/>
    </location>
</feature>
<dbReference type="AlphaFoldDB" id="A0A9D1NNI2"/>
<dbReference type="GO" id="GO:0016020">
    <property type="term" value="C:membrane"/>
    <property type="evidence" value="ECO:0007669"/>
    <property type="project" value="UniProtKB-SubCell"/>
</dbReference>
<dbReference type="PANTHER" id="PTHR43562:SF3">
    <property type="entry name" value="SODIUM ION_PROTON EXCHANGER (EUROFUNG)"/>
    <property type="match status" value="1"/>
</dbReference>
<feature type="signal peptide" evidence="11">
    <location>
        <begin position="1"/>
        <end position="19"/>
    </location>
</feature>
<comment type="subcellular location">
    <subcellularLocation>
        <location evidence="1">Membrane</location>
        <topology evidence="1">Multi-pass membrane protein</topology>
    </subcellularLocation>
</comment>
<evidence type="ECO:0000259" key="12">
    <source>
        <dbReference type="PROSITE" id="PS51094"/>
    </source>
</evidence>
<evidence type="ECO:0000256" key="1">
    <source>
        <dbReference type="ARBA" id="ARBA00004141"/>
    </source>
</evidence>
<organism evidence="13 14">
    <name type="scientific">Candidatus Spyradenecus faecavium</name>
    <dbReference type="NCBI Taxonomy" id="2840947"/>
    <lineage>
        <taxon>Bacteria</taxon>
        <taxon>Pseudomonadati</taxon>
        <taxon>Lentisphaerota</taxon>
        <taxon>Lentisphaeria</taxon>
        <taxon>Lentisphaerales</taxon>
        <taxon>Lentisphaeraceae</taxon>
        <taxon>Lentisphaeraceae incertae sedis</taxon>
        <taxon>Candidatus Spyradenecus</taxon>
    </lineage>
</organism>
<keyword evidence="9" id="KW-0739">Sodium transport</keyword>
<dbReference type="Pfam" id="PF00359">
    <property type="entry name" value="PTS_EIIA_2"/>
    <property type="match status" value="1"/>
</dbReference>
<dbReference type="GO" id="GO:0006814">
    <property type="term" value="P:sodium ion transport"/>
    <property type="evidence" value="ECO:0007669"/>
    <property type="project" value="UniProtKB-KW"/>
</dbReference>
<evidence type="ECO:0000313" key="13">
    <source>
        <dbReference type="EMBL" id="HIV09902.1"/>
    </source>
</evidence>
<feature type="transmembrane region" description="Helical" evidence="10">
    <location>
        <begin position="355"/>
        <end position="378"/>
    </location>
</feature>
<dbReference type="Proteomes" id="UP000886845">
    <property type="component" value="Unassembled WGS sequence"/>
</dbReference>
<dbReference type="GO" id="GO:1902600">
    <property type="term" value="P:proton transmembrane transport"/>
    <property type="evidence" value="ECO:0007669"/>
    <property type="project" value="InterPro"/>
</dbReference>
<dbReference type="InterPro" id="IPR016152">
    <property type="entry name" value="PTrfase/Anion_transptr"/>
</dbReference>
<feature type="chain" id="PRO_5038539552" evidence="11">
    <location>
        <begin position="20"/>
        <end position="719"/>
    </location>
</feature>
<proteinExistence type="predicted"/>
<evidence type="ECO:0000256" key="11">
    <source>
        <dbReference type="SAM" id="SignalP"/>
    </source>
</evidence>
<gene>
    <name evidence="13" type="ORF">IAC79_07310</name>
</gene>
<evidence type="ECO:0000256" key="3">
    <source>
        <dbReference type="ARBA" id="ARBA00022449"/>
    </source>
</evidence>
<feature type="transmembrane region" description="Helical" evidence="10">
    <location>
        <begin position="412"/>
        <end position="435"/>
    </location>
</feature>
<dbReference type="InterPro" id="IPR038770">
    <property type="entry name" value="Na+/solute_symporter_sf"/>
</dbReference>
<keyword evidence="6" id="KW-0915">Sodium</keyword>
<keyword evidence="8 10" id="KW-0472">Membrane</keyword>
<evidence type="ECO:0000256" key="7">
    <source>
        <dbReference type="ARBA" id="ARBA00023065"/>
    </source>
</evidence>
<dbReference type="Pfam" id="PF00999">
    <property type="entry name" value="Na_H_Exchanger"/>
    <property type="match status" value="1"/>
</dbReference>
<dbReference type="InterPro" id="IPR006153">
    <property type="entry name" value="Cation/H_exchanger_TM"/>
</dbReference>
<evidence type="ECO:0000256" key="6">
    <source>
        <dbReference type="ARBA" id="ARBA00023053"/>
    </source>
</evidence>
<feature type="transmembrane region" description="Helical" evidence="10">
    <location>
        <begin position="66"/>
        <end position="85"/>
    </location>
</feature>
<dbReference type="InterPro" id="IPR002178">
    <property type="entry name" value="PTS_EIIA_type-2_dom"/>
</dbReference>
<accession>A0A9D1NNI2</accession>